<dbReference type="PANTHER" id="PTHR43618:SF2">
    <property type="entry name" value="CHAIN DEHYDROGENASE, PUTATIVE (AFU_ORTHOLOGUE AFUA_6G06930)-RELATED"/>
    <property type="match status" value="1"/>
</dbReference>
<proteinExistence type="inferred from homology"/>
<dbReference type="Proteomes" id="UP000800092">
    <property type="component" value="Unassembled WGS sequence"/>
</dbReference>
<dbReference type="AlphaFoldDB" id="A0A6A6HCI0"/>
<dbReference type="FunFam" id="3.40.50.720:FF:000084">
    <property type="entry name" value="Short-chain dehydrogenase reductase"/>
    <property type="match status" value="1"/>
</dbReference>
<comment type="similarity">
    <text evidence="1">Belongs to the short-chain dehydrogenases/reductases (SDR) family.</text>
</comment>
<name>A0A6A6HCI0_VIRVR</name>
<evidence type="ECO:0000256" key="1">
    <source>
        <dbReference type="ARBA" id="ARBA00006484"/>
    </source>
</evidence>
<sequence>MSYTLKGRKVLVTGGARGIGAVIAKKFAAEGCDVAINYLNSQKIAESLANKIEREFGVRAITIQGDMSRMADCRALVQTTIKELGGLDVMISNAGNTKIAPFGDLYALTEEDWDYAWNILTKANVFLLQEALPTFKANPDGGVFLIMDSLAGLITNGSSMAYSVTRAATLHLMQCLAQTQGPKVRVNAVCPGLVSTERTAVFTPEQTKGYEEMAVLKRITKIEEAADAFVFLAKNGGVTGERIRVDSGMAIR</sequence>
<dbReference type="InterPro" id="IPR002347">
    <property type="entry name" value="SDR_fam"/>
</dbReference>
<dbReference type="Gene3D" id="3.40.50.720">
    <property type="entry name" value="NAD(P)-binding Rossmann-like Domain"/>
    <property type="match status" value="1"/>
</dbReference>
<dbReference type="OrthoDB" id="37659at2759"/>
<dbReference type="SUPFAM" id="SSF51735">
    <property type="entry name" value="NAD(P)-binding Rossmann-fold domains"/>
    <property type="match status" value="1"/>
</dbReference>
<gene>
    <name evidence="4" type="ORF">EV356DRAFT_566191</name>
</gene>
<organism evidence="4 5">
    <name type="scientific">Viridothelium virens</name>
    <name type="common">Speckled blister lichen</name>
    <name type="synonym">Trypethelium virens</name>
    <dbReference type="NCBI Taxonomy" id="1048519"/>
    <lineage>
        <taxon>Eukaryota</taxon>
        <taxon>Fungi</taxon>
        <taxon>Dikarya</taxon>
        <taxon>Ascomycota</taxon>
        <taxon>Pezizomycotina</taxon>
        <taxon>Dothideomycetes</taxon>
        <taxon>Dothideomycetes incertae sedis</taxon>
        <taxon>Trypetheliales</taxon>
        <taxon>Trypetheliaceae</taxon>
        <taxon>Viridothelium</taxon>
    </lineage>
</organism>
<keyword evidence="3" id="KW-0560">Oxidoreductase</keyword>
<dbReference type="InterPro" id="IPR052178">
    <property type="entry name" value="Sec_Metab_Biosynth_SDR"/>
</dbReference>
<protein>
    <submittedName>
        <fullName evidence="4">Short chain dehydrogenase/reductase</fullName>
    </submittedName>
</protein>
<dbReference type="CDD" id="cd05233">
    <property type="entry name" value="SDR_c"/>
    <property type="match status" value="1"/>
</dbReference>
<reference evidence="4" key="1">
    <citation type="journal article" date="2020" name="Stud. Mycol.">
        <title>101 Dothideomycetes genomes: a test case for predicting lifestyles and emergence of pathogens.</title>
        <authorList>
            <person name="Haridas S."/>
            <person name="Albert R."/>
            <person name="Binder M."/>
            <person name="Bloem J."/>
            <person name="Labutti K."/>
            <person name="Salamov A."/>
            <person name="Andreopoulos B."/>
            <person name="Baker S."/>
            <person name="Barry K."/>
            <person name="Bills G."/>
            <person name="Bluhm B."/>
            <person name="Cannon C."/>
            <person name="Castanera R."/>
            <person name="Culley D."/>
            <person name="Daum C."/>
            <person name="Ezra D."/>
            <person name="Gonzalez J."/>
            <person name="Henrissat B."/>
            <person name="Kuo A."/>
            <person name="Liang C."/>
            <person name="Lipzen A."/>
            <person name="Lutzoni F."/>
            <person name="Magnuson J."/>
            <person name="Mondo S."/>
            <person name="Nolan M."/>
            <person name="Ohm R."/>
            <person name="Pangilinan J."/>
            <person name="Park H.-J."/>
            <person name="Ramirez L."/>
            <person name="Alfaro M."/>
            <person name="Sun H."/>
            <person name="Tritt A."/>
            <person name="Yoshinaga Y."/>
            <person name="Zwiers L.-H."/>
            <person name="Turgeon B."/>
            <person name="Goodwin S."/>
            <person name="Spatafora J."/>
            <person name="Crous P."/>
            <person name="Grigoriev I."/>
        </authorList>
    </citation>
    <scope>NUCLEOTIDE SEQUENCE</scope>
    <source>
        <strain evidence="4">Tuck. ex Michener</strain>
    </source>
</reference>
<dbReference type="EMBL" id="ML991790">
    <property type="protein sequence ID" value="KAF2235561.1"/>
    <property type="molecule type" value="Genomic_DNA"/>
</dbReference>
<accession>A0A6A6HCI0</accession>
<evidence type="ECO:0000313" key="5">
    <source>
        <dbReference type="Proteomes" id="UP000800092"/>
    </source>
</evidence>
<dbReference type="PANTHER" id="PTHR43618">
    <property type="entry name" value="7-ALPHA-HYDROXYSTEROID DEHYDROGENASE"/>
    <property type="match status" value="1"/>
</dbReference>
<dbReference type="Pfam" id="PF13561">
    <property type="entry name" value="adh_short_C2"/>
    <property type="match status" value="1"/>
</dbReference>
<dbReference type="InterPro" id="IPR036291">
    <property type="entry name" value="NAD(P)-bd_dom_sf"/>
</dbReference>
<dbReference type="PRINTS" id="PR00081">
    <property type="entry name" value="GDHRDH"/>
</dbReference>
<keyword evidence="2" id="KW-0521">NADP</keyword>
<keyword evidence="5" id="KW-1185">Reference proteome</keyword>
<evidence type="ECO:0000256" key="3">
    <source>
        <dbReference type="ARBA" id="ARBA00023002"/>
    </source>
</evidence>
<dbReference type="GO" id="GO:0016491">
    <property type="term" value="F:oxidoreductase activity"/>
    <property type="evidence" value="ECO:0007669"/>
    <property type="project" value="UniProtKB-KW"/>
</dbReference>
<evidence type="ECO:0000313" key="4">
    <source>
        <dbReference type="EMBL" id="KAF2235561.1"/>
    </source>
</evidence>
<evidence type="ECO:0000256" key="2">
    <source>
        <dbReference type="ARBA" id="ARBA00022857"/>
    </source>
</evidence>